<gene>
    <name evidence="3" type="ORF">MM415A01118_0023</name>
    <name evidence="2" type="ORF">MM415B01659_0004</name>
    <name evidence="1" type="ORF">TM448A03870_0008</name>
</gene>
<evidence type="ECO:0000313" key="1">
    <source>
        <dbReference type="EMBL" id="QJA53737.1"/>
    </source>
</evidence>
<name>A0A6H2A2D0_9ZZZZ</name>
<dbReference type="EMBL" id="MT142324">
    <property type="protein sequence ID" value="QJA78197.1"/>
    <property type="molecule type" value="Genomic_DNA"/>
</dbReference>
<dbReference type="EMBL" id="MT144446">
    <property type="protein sequence ID" value="QJA53737.1"/>
    <property type="molecule type" value="Genomic_DNA"/>
</dbReference>
<evidence type="ECO:0000313" key="3">
    <source>
        <dbReference type="EMBL" id="QJA78197.1"/>
    </source>
</evidence>
<reference evidence="1" key="1">
    <citation type="submission" date="2020-03" db="EMBL/GenBank/DDBJ databases">
        <title>The deep terrestrial virosphere.</title>
        <authorList>
            <person name="Holmfeldt K."/>
            <person name="Nilsson E."/>
            <person name="Simone D."/>
            <person name="Lopez-Fernandez M."/>
            <person name="Wu X."/>
            <person name="de Brujin I."/>
            <person name="Lundin D."/>
            <person name="Andersson A."/>
            <person name="Bertilsson S."/>
            <person name="Dopson M."/>
        </authorList>
    </citation>
    <scope>NUCLEOTIDE SEQUENCE</scope>
    <source>
        <strain evidence="3">MM415A01118</strain>
        <strain evidence="2">MM415B01659</strain>
        <strain evidence="1">TM448A03870</strain>
    </source>
</reference>
<protein>
    <submittedName>
        <fullName evidence="1">Uncharacterized protein</fullName>
    </submittedName>
</protein>
<organism evidence="1">
    <name type="scientific">viral metagenome</name>
    <dbReference type="NCBI Taxonomy" id="1070528"/>
    <lineage>
        <taxon>unclassified sequences</taxon>
        <taxon>metagenomes</taxon>
        <taxon>organismal metagenomes</taxon>
    </lineage>
</organism>
<sequence>MSIKCRTCGKELKKRFENDEPLWCAECRRKQQEEFDQQLAEFARLQNARLEFQAWHDEWSD</sequence>
<accession>A0A6H2A2D0</accession>
<dbReference type="AlphaFoldDB" id="A0A6H2A2D0"/>
<proteinExistence type="predicted"/>
<evidence type="ECO:0000313" key="2">
    <source>
        <dbReference type="EMBL" id="QJA57335.1"/>
    </source>
</evidence>
<dbReference type="EMBL" id="MT141268">
    <property type="protein sequence ID" value="QJA57335.1"/>
    <property type="molecule type" value="Genomic_DNA"/>
</dbReference>